<dbReference type="PROSITE" id="PS51855">
    <property type="entry name" value="MGS"/>
    <property type="match status" value="1"/>
</dbReference>
<evidence type="ECO:0000256" key="4">
    <source>
        <dbReference type="ARBA" id="ARBA00046691"/>
    </source>
</evidence>
<dbReference type="GO" id="GO:0003937">
    <property type="term" value="F:IMP cyclohydrolase activity"/>
    <property type="evidence" value="ECO:0007669"/>
    <property type="project" value="UniProtKB-EC"/>
</dbReference>
<dbReference type="InterPro" id="IPR036914">
    <property type="entry name" value="MGS-like_dom_sf"/>
</dbReference>
<evidence type="ECO:0000256" key="2">
    <source>
        <dbReference type="ARBA" id="ARBA00017905"/>
    </source>
</evidence>
<evidence type="ECO:0000256" key="1">
    <source>
        <dbReference type="ARBA" id="ARBA00000945"/>
    </source>
</evidence>
<evidence type="ECO:0000256" key="6">
    <source>
        <dbReference type="ARBA" id="ARBA00048341"/>
    </source>
</evidence>
<evidence type="ECO:0000256" key="5">
    <source>
        <dbReference type="ARBA" id="ARBA00047515"/>
    </source>
</evidence>
<comment type="catalytic activity">
    <reaction evidence="1">
        <text>10-formyldihydrofolate + 5-amino-1-(5-phospho-beta-D-ribosyl)imidazole-4-carboxamide = 5-formamido-1-(5-phospho-D-ribosyl)imidazole-4-carboxamide + 7,8-dihydrofolate</text>
        <dbReference type="Rhea" id="RHEA:59144"/>
        <dbReference type="ChEBI" id="CHEBI:57451"/>
        <dbReference type="ChEBI" id="CHEBI:57452"/>
        <dbReference type="ChEBI" id="CHEBI:58467"/>
        <dbReference type="ChEBI" id="CHEBI:58475"/>
    </reaction>
    <physiologicalReaction direction="left-to-right" evidence="1">
        <dbReference type="Rhea" id="RHEA:59145"/>
    </physiologicalReaction>
</comment>
<comment type="catalytic activity">
    <reaction evidence="5">
        <text>(6R)-10-formyltetrahydrofolate + 5-amino-1-(5-phospho-beta-D-ribosyl)imidazole-4-carboxamide = 5-formamido-1-(5-phospho-D-ribosyl)imidazole-4-carboxamide + (6S)-5,6,7,8-tetrahydrofolate</text>
        <dbReference type="Rhea" id="RHEA:22192"/>
        <dbReference type="ChEBI" id="CHEBI:57453"/>
        <dbReference type="ChEBI" id="CHEBI:58467"/>
        <dbReference type="ChEBI" id="CHEBI:58475"/>
        <dbReference type="ChEBI" id="CHEBI:195366"/>
        <dbReference type="EC" id="2.1.2.3"/>
    </reaction>
    <physiologicalReaction direction="left-to-right" evidence="5">
        <dbReference type="Rhea" id="RHEA:22193"/>
    </physiologicalReaction>
</comment>
<sequence>MNGQDSLVQPLLTDFYQITMCYAYWRAGTHDEPAVFDLFFRKNPFHGEFTVFAGLEDCLRFVESFKFSKSGNLHRFSFFVKTINNMNTFQHDHLYSTISQNMSENKELAILSVSDKTGLPEMARGLLAAGLELVASGGTATLLREHNLPVTDVSSITKFNEMLGGRVKTLHPAVHGGILARDTISDRKELEYVSVVVCNLYPFRSTIAKPDCTIEDAIENIDIGDFQRLLRQ</sequence>
<dbReference type="GO" id="GO:0004643">
    <property type="term" value="F:phosphoribosylaminoimidazolecarboxamide formyltransferase activity"/>
    <property type="evidence" value="ECO:0007669"/>
    <property type="project" value="UniProtKB-EC"/>
</dbReference>
<comment type="subunit">
    <text evidence="4">Homodimer. Associates with internalized INSR complexes on Golgi/endosomal membranes. Interacts with INSR; ATIC together with PRKAA2/AMPK2 and HACD3/PTPLAD1 is proposed to be part of a signaling network regulating INSR autophosphorylation and endocytosis.</text>
</comment>
<evidence type="ECO:0000259" key="7">
    <source>
        <dbReference type="PROSITE" id="PS51855"/>
    </source>
</evidence>
<evidence type="ECO:0000313" key="8">
    <source>
        <dbReference type="Proteomes" id="UP000095283"/>
    </source>
</evidence>
<reference evidence="9" key="1">
    <citation type="submission" date="2016-11" db="UniProtKB">
        <authorList>
            <consortium name="WormBaseParasite"/>
        </authorList>
    </citation>
    <scope>IDENTIFICATION</scope>
</reference>
<dbReference type="GO" id="GO:0005829">
    <property type="term" value="C:cytosol"/>
    <property type="evidence" value="ECO:0007669"/>
    <property type="project" value="TreeGrafter"/>
</dbReference>
<dbReference type="SUPFAM" id="SSF52335">
    <property type="entry name" value="Methylglyoxal synthase-like"/>
    <property type="match status" value="1"/>
</dbReference>
<evidence type="ECO:0000256" key="3">
    <source>
        <dbReference type="ARBA" id="ARBA00032307"/>
    </source>
</evidence>
<dbReference type="Gene3D" id="3.20.140.10">
    <property type="entry name" value="nicotinate phosphoribosyltransferase"/>
    <property type="match status" value="1"/>
</dbReference>
<dbReference type="CDD" id="cd01421">
    <property type="entry name" value="IMPCH"/>
    <property type="match status" value="1"/>
</dbReference>
<dbReference type="Proteomes" id="UP000095283">
    <property type="component" value="Unplaced"/>
</dbReference>
<dbReference type="GO" id="GO:0006189">
    <property type="term" value="P:'de novo' IMP biosynthetic process"/>
    <property type="evidence" value="ECO:0007669"/>
    <property type="project" value="TreeGrafter"/>
</dbReference>
<proteinExistence type="predicted"/>
<dbReference type="PANTHER" id="PTHR11692">
    <property type="entry name" value="BIFUNCTIONAL PURINE BIOSYNTHESIS PROTEIN PURH"/>
    <property type="match status" value="1"/>
</dbReference>
<dbReference type="InterPro" id="IPR011607">
    <property type="entry name" value="MGS-like_dom"/>
</dbReference>
<dbReference type="SMART" id="SM00851">
    <property type="entry name" value="MGS"/>
    <property type="match status" value="1"/>
</dbReference>
<feature type="domain" description="MGS-like" evidence="7">
    <location>
        <begin position="100"/>
        <end position="232"/>
    </location>
</feature>
<keyword evidence="8" id="KW-1185">Reference proteome</keyword>
<dbReference type="Pfam" id="PF17767">
    <property type="entry name" value="NAPRTase_N"/>
    <property type="match status" value="1"/>
</dbReference>
<evidence type="ECO:0000313" key="9">
    <source>
        <dbReference type="WBParaSite" id="Hba_20251"/>
    </source>
</evidence>
<protein>
    <recommendedName>
        <fullName evidence="2">Bifunctional purine biosynthesis protein ATIC</fullName>
    </recommendedName>
    <alternativeName>
        <fullName evidence="3">AICAR transformylase/inosine monophosphate cyclohydrolase</fullName>
    </alternativeName>
</protein>
<dbReference type="Pfam" id="PF02142">
    <property type="entry name" value="MGS"/>
    <property type="match status" value="1"/>
</dbReference>
<dbReference type="Gene3D" id="3.40.50.1380">
    <property type="entry name" value="Methylglyoxal synthase-like domain"/>
    <property type="match status" value="1"/>
</dbReference>
<dbReference type="PANTHER" id="PTHR11692:SF0">
    <property type="entry name" value="BIFUNCTIONAL PURINE BIOSYNTHESIS PROTEIN ATIC"/>
    <property type="match status" value="1"/>
</dbReference>
<organism evidence="8 9">
    <name type="scientific">Heterorhabditis bacteriophora</name>
    <name type="common">Entomopathogenic nematode worm</name>
    <dbReference type="NCBI Taxonomy" id="37862"/>
    <lineage>
        <taxon>Eukaryota</taxon>
        <taxon>Metazoa</taxon>
        <taxon>Ecdysozoa</taxon>
        <taxon>Nematoda</taxon>
        <taxon>Chromadorea</taxon>
        <taxon>Rhabditida</taxon>
        <taxon>Rhabditina</taxon>
        <taxon>Rhabditomorpha</taxon>
        <taxon>Strongyloidea</taxon>
        <taxon>Heterorhabditidae</taxon>
        <taxon>Heterorhabditis</taxon>
    </lineage>
</organism>
<dbReference type="AlphaFoldDB" id="A0A1I7XRU8"/>
<accession>A0A1I7XRU8</accession>
<dbReference type="SUPFAM" id="SSF54675">
    <property type="entry name" value="Nicotinate/Quinolinate PRTase N-terminal domain-like"/>
    <property type="match status" value="1"/>
</dbReference>
<comment type="catalytic activity">
    <reaction evidence="6">
        <text>IMP + H2O = 5-formamido-1-(5-phospho-D-ribosyl)imidazole-4-carboxamide</text>
        <dbReference type="Rhea" id="RHEA:18445"/>
        <dbReference type="ChEBI" id="CHEBI:15377"/>
        <dbReference type="ChEBI" id="CHEBI:58053"/>
        <dbReference type="ChEBI" id="CHEBI:58467"/>
        <dbReference type="EC" id="3.5.4.10"/>
    </reaction>
    <physiologicalReaction direction="right-to-left" evidence="6">
        <dbReference type="Rhea" id="RHEA:18447"/>
    </physiologicalReaction>
</comment>
<dbReference type="InterPro" id="IPR002695">
    <property type="entry name" value="PurH-like"/>
</dbReference>
<dbReference type="WBParaSite" id="Hba_20251">
    <property type="protein sequence ID" value="Hba_20251"/>
    <property type="gene ID" value="Hba_20251"/>
</dbReference>
<name>A0A1I7XRU8_HETBA</name>
<dbReference type="InterPro" id="IPR040727">
    <property type="entry name" value="NAPRTase_N"/>
</dbReference>